<sequence>MLHSAARRVGMESAAIAPSSILVVDDDASIRDAIADFLGGHGYAVRTARNAAACDHELAQAPVDLIVLDVMMPGEDGLSLCRRLAPAGTAILMLSALDAVTDRIVGLEVGAWDYLTKPFEPRELLARVRALLRRPGAERADPGTNDGVSFAGWWLDMEQRRLRDPAGRPLALSEGEHALLAAFVRRPGRILTRDALLDLARGLDAASYDRAIDIAVSRLRRKLGDADPAPLIETVRGVGYRFLPAVRPA</sequence>
<evidence type="ECO:0000256" key="7">
    <source>
        <dbReference type="PROSITE-ProRule" id="PRU01091"/>
    </source>
</evidence>
<dbReference type="AlphaFoldDB" id="A0A0D1MM55"/>
<accession>A0A0D1MM55</accession>
<dbReference type="SMART" id="SM00862">
    <property type="entry name" value="Trans_reg_C"/>
    <property type="match status" value="1"/>
</dbReference>
<dbReference type="Proteomes" id="UP000033203">
    <property type="component" value="Unassembled WGS sequence"/>
</dbReference>
<feature type="domain" description="OmpR/PhoB-type" evidence="9">
    <location>
        <begin position="145"/>
        <end position="244"/>
    </location>
</feature>
<dbReference type="GO" id="GO:0000156">
    <property type="term" value="F:phosphorelay response regulator activity"/>
    <property type="evidence" value="ECO:0007669"/>
    <property type="project" value="TreeGrafter"/>
</dbReference>
<dbReference type="SMART" id="SM00448">
    <property type="entry name" value="REC"/>
    <property type="match status" value="1"/>
</dbReference>
<dbReference type="PROSITE" id="PS50110">
    <property type="entry name" value="RESPONSE_REGULATORY"/>
    <property type="match status" value="1"/>
</dbReference>
<dbReference type="PROSITE" id="PS51755">
    <property type="entry name" value="OMPR_PHOB"/>
    <property type="match status" value="1"/>
</dbReference>
<keyword evidence="2" id="KW-0902">Two-component regulatory system</keyword>
<keyword evidence="3" id="KW-0805">Transcription regulation</keyword>
<dbReference type="Gene3D" id="6.10.250.690">
    <property type="match status" value="1"/>
</dbReference>
<comment type="caution">
    <text evidence="10">The sequence shown here is derived from an EMBL/GenBank/DDBJ whole genome shotgun (WGS) entry which is preliminary data.</text>
</comment>
<dbReference type="InterPro" id="IPR001867">
    <property type="entry name" value="OmpR/PhoB-type_DNA-bd"/>
</dbReference>
<evidence type="ECO:0000256" key="1">
    <source>
        <dbReference type="ARBA" id="ARBA00022553"/>
    </source>
</evidence>
<gene>
    <name evidence="10" type="ORF">SR41_07310</name>
</gene>
<dbReference type="Pfam" id="PF00486">
    <property type="entry name" value="Trans_reg_C"/>
    <property type="match status" value="1"/>
</dbReference>
<dbReference type="InterPro" id="IPR036388">
    <property type="entry name" value="WH-like_DNA-bd_sf"/>
</dbReference>
<evidence type="ECO:0000313" key="11">
    <source>
        <dbReference type="Proteomes" id="UP000033203"/>
    </source>
</evidence>
<evidence type="ECO:0000259" key="9">
    <source>
        <dbReference type="PROSITE" id="PS51755"/>
    </source>
</evidence>
<protein>
    <submittedName>
        <fullName evidence="10">Transcriptional regulator</fullName>
    </submittedName>
</protein>
<evidence type="ECO:0000256" key="2">
    <source>
        <dbReference type="ARBA" id="ARBA00023012"/>
    </source>
</evidence>
<dbReference type="PANTHER" id="PTHR48111:SF4">
    <property type="entry name" value="DNA-BINDING DUAL TRANSCRIPTIONAL REGULATOR OMPR"/>
    <property type="match status" value="1"/>
</dbReference>
<evidence type="ECO:0000256" key="5">
    <source>
        <dbReference type="ARBA" id="ARBA00023163"/>
    </source>
</evidence>
<evidence type="ECO:0000256" key="3">
    <source>
        <dbReference type="ARBA" id="ARBA00023015"/>
    </source>
</evidence>
<evidence type="ECO:0000256" key="6">
    <source>
        <dbReference type="PROSITE-ProRule" id="PRU00169"/>
    </source>
</evidence>
<dbReference type="GO" id="GO:0006355">
    <property type="term" value="P:regulation of DNA-templated transcription"/>
    <property type="evidence" value="ECO:0007669"/>
    <property type="project" value="InterPro"/>
</dbReference>
<dbReference type="Pfam" id="PF00072">
    <property type="entry name" value="Response_reg"/>
    <property type="match status" value="1"/>
</dbReference>
<dbReference type="SUPFAM" id="SSF46894">
    <property type="entry name" value="C-terminal effector domain of the bipartite response regulators"/>
    <property type="match status" value="1"/>
</dbReference>
<dbReference type="InterPro" id="IPR016032">
    <property type="entry name" value="Sig_transdc_resp-reg_C-effctor"/>
</dbReference>
<dbReference type="EMBL" id="JXTP01000028">
    <property type="protein sequence ID" value="KIU28546.1"/>
    <property type="molecule type" value="Genomic_DNA"/>
</dbReference>
<keyword evidence="5" id="KW-0804">Transcription</keyword>
<name>A0A0D1MM55_9SPHN</name>
<dbReference type="CDD" id="cd17574">
    <property type="entry name" value="REC_OmpR"/>
    <property type="match status" value="1"/>
</dbReference>
<dbReference type="InterPro" id="IPR011006">
    <property type="entry name" value="CheY-like_superfamily"/>
</dbReference>
<feature type="DNA-binding region" description="OmpR/PhoB-type" evidence="7">
    <location>
        <begin position="145"/>
        <end position="244"/>
    </location>
</feature>
<evidence type="ECO:0000313" key="10">
    <source>
        <dbReference type="EMBL" id="KIU28546.1"/>
    </source>
</evidence>
<keyword evidence="4 7" id="KW-0238">DNA-binding</keyword>
<dbReference type="PANTHER" id="PTHR48111">
    <property type="entry name" value="REGULATOR OF RPOS"/>
    <property type="match status" value="1"/>
</dbReference>
<dbReference type="CDD" id="cd00383">
    <property type="entry name" value="trans_reg_C"/>
    <property type="match status" value="1"/>
</dbReference>
<feature type="modified residue" description="4-aspartylphosphate" evidence="6">
    <location>
        <position position="69"/>
    </location>
</feature>
<dbReference type="PATRIC" id="fig|1549858.7.peg.269"/>
<dbReference type="InterPro" id="IPR001789">
    <property type="entry name" value="Sig_transdc_resp-reg_receiver"/>
</dbReference>
<dbReference type="GO" id="GO:0000976">
    <property type="term" value="F:transcription cis-regulatory region binding"/>
    <property type="evidence" value="ECO:0007669"/>
    <property type="project" value="TreeGrafter"/>
</dbReference>
<dbReference type="Gene3D" id="3.40.50.2300">
    <property type="match status" value="1"/>
</dbReference>
<proteinExistence type="predicted"/>
<organism evidence="10 11">
    <name type="scientific">Sphingomonas melonis</name>
    <dbReference type="NCBI Taxonomy" id="152682"/>
    <lineage>
        <taxon>Bacteria</taxon>
        <taxon>Pseudomonadati</taxon>
        <taxon>Pseudomonadota</taxon>
        <taxon>Alphaproteobacteria</taxon>
        <taxon>Sphingomonadales</taxon>
        <taxon>Sphingomonadaceae</taxon>
        <taxon>Sphingomonas</taxon>
    </lineage>
</organism>
<dbReference type="GO" id="GO:0032993">
    <property type="term" value="C:protein-DNA complex"/>
    <property type="evidence" value="ECO:0007669"/>
    <property type="project" value="TreeGrafter"/>
</dbReference>
<dbReference type="GO" id="GO:0005829">
    <property type="term" value="C:cytosol"/>
    <property type="evidence" value="ECO:0007669"/>
    <property type="project" value="TreeGrafter"/>
</dbReference>
<feature type="domain" description="Response regulatory" evidence="8">
    <location>
        <begin position="20"/>
        <end position="132"/>
    </location>
</feature>
<dbReference type="InterPro" id="IPR039420">
    <property type="entry name" value="WalR-like"/>
</dbReference>
<evidence type="ECO:0000256" key="4">
    <source>
        <dbReference type="ARBA" id="ARBA00023125"/>
    </source>
</evidence>
<dbReference type="Gene3D" id="1.10.10.10">
    <property type="entry name" value="Winged helix-like DNA-binding domain superfamily/Winged helix DNA-binding domain"/>
    <property type="match status" value="1"/>
</dbReference>
<evidence type="ECO:0000259" key="8">
    <source>
        <dbReference type="PROSITE" id="PS50110"/>
    </source>
</evidence>
<reference evidence="10 11" key="1">
    <citation type="submission" date="2015-01" db="EMBL/GenBank/DDBJ databases">
        <title>Genome of Sphingomonas taxi strain 30a.</title>
        <authorList>
            <person name="Eevers N."/>
            <person name="Van Hamme J."/>
            <person name="Bottos E."/>
            <person name="Weyens N."/>
            <person name="Vangronsveld J."/>
        </authorList>
    </citation>
    <scope>NUCLEOTIDE SEQUENCE [LARGE SCALE GENOMIC DNA]</scope>
    <source>
        <strain evidence="10 11">30a</strain>
    </source>
</reference>
<keyword evidence="1 6" id="KW-0597">Phosphoprotein</keyword>
<dbReference type="SUPFAM" id="SSF52172">
    <property type="entry name" value="CheY-like"/>
    <property type="match status" value="1"/>
</dbReference>